<dbReference type="EMBL" id="PEIB01000034">
    <property type="protein sequence ID" value="RXJ71676.1"/>
    <property type="molecule type" value="Genomic_DNA"/>
</dbReference>
<organism evidence="2 3">
    <name type="scientific">Veronia nyctiphanis</name>
    <dbReference type="NCBI Taxonomy" id="1278244"/>
    <lineage>
        <taxon>Bacteria</taxon>
        <taxon>Pseudomonadati</taxon>
        <taxon>Pseudomonadota</taxon>
        <taxon>Gammaproteobacteria</taxon>
        <taxon>Vibrionales</taxon>
        <taxon>Vibrionaceae</taxon>
        <taxon>Veronia</taxon>
    </lineage>
</organism>
<evidence type="ECO:0000313" key="2">
    <source>
        <dbReference type="EMBL" id="RXJ71676.1"/>
    </source>
</evidence>
<reference evidence="2 3" key="1">
    <citation type="submission" date="2017-10" db="EMBL/GenBank/DDBJ databases">
        <title>Nyctiphanis sp. nov., isolated from the stomach of the euphausiid Nyctiphanes simplex (Hansen, 1911) in the Gulf of California.</title>
        <authorList>
            <person name="Gomez-Gil B."/>
            <person name="Aguilar-Mendez M."/>
            <person name="Lopez-Cortes A."/>
            <person name="Gomez-Gutierrez J."/>
            <person name="Roque A."/>
            <person name="Lang E."/>
            <person name="Gonzalez-Castillo A."/>
        </authorList>
    </citation>
    <scope>NUCLEOTIDE SEQUENCE [LARGE SCALE GENOMIC DNA]</scope>
    <source>
        <strain evidence="2 3">CAIM 600</strain>
    </source>
</reference>
<dbReference type="InterPro" id="IPR011010">
    <property type="entry name" value="DNA_brk_join_enz"/>
</dbReference>
<evidence type="ECO:0008006" key="4">
    <source>
        <dbReference type="Google" id="ProtNLM"/>
    </source>
</evidence>
<dbReference type="GO" id="GO:0015074">
    <property type="term" value="P:DNA integration"/>
    <property type="evidence" value="ECO:0007669"/>
    <property type="project" value="InterPro"/>
</dbReference>
<dbReference type="GO" id="GO:0006310">
    <property type="term" value="P:DNA recombination"/>
    <property type="evidence" value="ECO:0007669"/>
    <property type="project" value="UniProtKB-KW"/>
</dbReference>
<name>A0A4Q0YLV8_9GAMM</name>
<dbReference type="OrthoDB" id="5841477at2"/>
<accession>A0A4Q0YLV8</accession>
<dbReference type="GO" id="GO:0003677">
    <property type="term" value="F:DNA binding"/>
    <property type="evidence" value="ECO:0007669"/>
    <property type="project" value="InterPro"/>
</dbReference>
<dbReference type="RefSeq" id="WP_129123754.1">
    <property type="nucleotide sequence ID" value="NZ_PEIB01000034.1"/>
</dbReference>
<protein>
    <recommendedName>
        <fullName evidence="4">Tyr recombinase domain-containing protein</fullName>
    </recommendedName>
</protein>
<evidence type="ECO:0000256" key="1">
    <source>
        <dbReference type="ARBA" id="ARBA00023172"/>
    </source>
</evidence>
<dbReference type="InterPro" id="IPR013762">
    <property type="entry name" value="Integrase-like_cat_sf"/>
</dbReference>
<dbReference type="Proteomes" id="UP000290287">
    <property type="component" value="Unassembled WGS sequence"/>
</dbReference>
<sequence>MNGLDPLTLEQVRKHYFRLATSNIDEYCALVGMPILPVGEKRQYIEKTYKFSSLLKVENNVITRDSLRIVESKASKSKGFEEQNLQLKLLELFLACVEKQSGIRSAPLSHFAEIRQEQPILTPAHFLDSTFHCRLYEHLEHKSVIKRYLSSPATFAGVLFLWLVLKEGIDKLSTLKNIVSPNANLFRIDGHCFYDVKQTRFWLSPYAELLLTVWYRDADKKVVYPMKAINHYLQECHLLTRFESITFAVLQDAMKVEMTLTGSALDYAMSSGMHKSAYLSKEQLVRLICNRRPVIARENEKEATATVRQKRSWNAVMLKRKRQAAVPPSVKLKDAGIQEQMDIVNQYTRRLRNGSRRELLTIKKGVLGQLNTVLQDREFVAGYPWCWLLLCWLYKLIGEGGKHKKHLKLQTVHSYISYVQKPFLMEFSGCDIHALEGIDWAEKLNIVADNVHAPTKKNFVIYFAQFLIENGYSGSMCESDLDIPTLGAKVNVNLISLREADIIIGSLIAMRGSLAQITLLVFCFGFFSGLRRGEVSGLQFADFHYNESLSYFNLHVRPNHFRELKSPHSARNIPLDTCWSESMLNRLAKYLKETQRRGMGPNSLIFPDKSVLDNAFNQLTRLMQEVTGDPTMRYHNNRDSFCNWNFIRLHKTEGVYDGPYPFLHHDFFSNKRCQALRDRIGIDISSRKKLWALSGLLGHASPETSLNAYFHLADFCRRAHFANHLPSKDLHKIAWGSRYSIDEWGRALELSETHSKLLPNVFESEETEKPIDVEAIFEDITKTPDGVSDDVSMSDIWRIVRRHAEGYGAPDISVDLKIAEDKVSYILESEKDIAESAFKTDKSKLPEALGYHRLTRNEMKVFEALIKRFMTLESSGNVLASEYSKVSSLIHDLVRAKDSLIRTTNHEAVRALITVMQKLGLSSNYVKLRWYYPGKEQSEQISQQRLRDAVRFWQKDVLIQSGFDKSCLEIVVPKGMKNQIADASQVTVSDEAKYLNFRDRGYVSVHTLMPKRKTAKRNRLFISFLRLLTLYARMNVTG</sequence>
<dbReference type="Gene3D" id="1.10.443.10">
    <property type="entry name" value="Intergrase catalytic core"/>
    <property type="match status" value="1"/>
</dbReference>
<keyword evidence="1" id="KW-0233">DNA recombination</keyword>
<gene>
    <name evidence="2" type="ORF">CS022_20270</name>
</gene>
<dbReference type="AlphaFoldDB" id="A0A4Q0YLV8"/>
<proteinExistence type="predicted"/>
<keyword evidence="3" id="KW-1185">Reference proteome</keyword>
<evidence type="ECO:0000313" key="3">
    <source>
        <dbReference type="Proteomes" id="UP000290287"/>
    </source>
</evidence>
<comment type="caution">
    <text evidence="2">The sequence shown here is derived from an EMBL/GenBank/DDBJ whole genome shotgun (WGS) entry which is preliminary data.</text>
</comment>
<dbReference type="SUPFAM" id="SSF56349">
    <property type="entry name" value="DNA breaking-rejoining enzymes"/>
    <property type="match status" value="1"/>
</dbReference>